<evidence type="ECO:0000256" key="6">
    <source>
        <dbReference type="ARBA" id="ARBA00023277"/>
    </source>
</evidence>
<dbReference type="PANTHER" id="PTHR38050:SF2">
    <property type="entry name" value="FERULOYL ESTERASE C-RELATED"/>
    <property type="match status" value="1"/>
</dbReference>
<accession>A0A9W6R0Y9</accession>
<dbReference type="Gene3D" id="3.40.50.1820">
    <property type="entry name" value="alpha/beta hydrolase"/>
    <property type="match status" value="1"/>
</dbReference>
<keyword evidence="6" id="KW-0119">Carbohydrate metabolism</keyword>
<keyword evidence="2" id="KW-0964">Secreted</keyword>
<keyword evidence="9" id="KW-1185">Reference proteome</keyword>
<dbReference type="InterPro" id="IPR029058">
    <property type="entry name" value="AB_hydrolase_fold"/>
</dbReference>
<gene>
    <name evidence="8" type="primary">lpqP</name>
    <name evidence="8" type="ORF">Atai01_22610</name>
</gene>
<comment type="caution">
    <text evidence="8">The sequence shown here is derived from an EMBL/GenBank/DDBJ whole genome shotgun (WGS) entry which is preliminary data.</text>
</comment>
<sequence length="253" mass="26288">MERTVTLGGMPRTYLAIGPSHDAGLPLLVVLHGREVTASQESERTGFLTYAQRGMADLVYPQGTANSWNDGHGCCGKASATGVDDLGFVAKVVADASQFFHSDPKWVYLVGYSNGGRLAFEEVCGHPALFAAFATYGALPPTECPGGPPVRVFIGAGANDSIMHGEGSVTNAVAWWRSRDGCGPDATTTHAGPLTMTTWTRCRGGSAVASALYAGIGHPWPVAKPSQAPFTVSVGAGAAAATVMWNFFTAHAA</sequence>
<dbReference type="InterPro" id="IPR043595">
    <property type="entry name" value="FaeB/C/D"/>
</dbReference>
<dbReference type="AlphaFoldDB" id="A0A9W6R0Y9"/>
<evidence type="ECO:0000256" key="5">
    <source>
        <dbReference type="ARBA" id="ARBA00022801"/>
    </source>
</evidence>
<evidence type="ECO:0000256" key="4">
    <source>
        <dbReference type="ARBA" id="ARBA00022729"/>
    </source>
</evidence>
<dbReference type="PANTHER" id="PTHR38050">
    <property type="match status" value="1"/>
</dbReference>
<keyword evidence="5" id="KW-0378">Hydrolase</keyword>
<evidence type="ECO:0000256" key="3">
    <source>
        <dbReference type="ARBA" id="ARBA00022651"/>
    </source>
</evidence>
<keyword evidence="4" id="KW-0732">Signal</keyword>
<keyword evidence="7" id="KW-0624">Polysaccharide degradation</keyword>
<evidence type="ECO:0000313" key="8">
    <source>
        <dbReference type="EMBL" id="GLY65642.1"/>
    </source>
</evidence>
<proteinExistence type="predicted"/>
<keyword evidence="3" id="KW-0858">Xylan degradation</keyword>
<dbReference type="SUPFAM" id="SSF53474">
    <property type="entry name" value="alpha/beta-Hydrolases"/>
    <property type="match status" value="1"/>
</dbReference>
<dbReference type="EMBL" id="BSTI01000004">
    <property type="protein sequence ID" value="GLY65642.1"/>
    <property type="molecule type" value="Genomic_DNA"/>
</dbReference>
<dbReference type="GO" id="GO:0030600">
    <property type="term" value="F:feruloyl esterase activity"/>
    <property type="evidence" value="ECO:0007669"/>
    <property type="project" value="InterPro"/>
</dbReference>
<dbReference type="GO" id="GO:0005576">
    <property type="term" value="C:extracellular region"/>
    <property type="evidence" value="ECO:0007669"/>
    <property type="project" value="UniProtKB-SubCell"/>
</dbReference>
<evidence type="ECO:0000256" key="1">
    <source>
        <dbReference type="ARBA" id="ARBA00004613"/>
    </source>
</evidence>
<dbReference type="GO" id="GO:0045493">
    <property type="term" value="P:xylan catabolic process"/>
    <property type="evidence" value="ECO:0007669"/>
    <property type="project" value="UniProtKB-KW"/>
</dbReference>
<organism evidence="8 9">
    <name type="scientific">Amycolatopsis taiwanensis</name>
    <dbReference type="NCBI Taxonomy" id="342230"/>
    <lineage>
        <taxon>Bacteria</taxon>
        <taxon>Bacillati</taxon>
        <taxon>Actinomycetota</taxon>
        <taxon>Actinomycetes</taxon>
        <taxon>Pseudonocardiales</taxon>
        <taxon>Pseudonocardiaceae</taxon>
        <taxon>Amycolatopsis</taxon>
    </lineage>
</organism>
<protein>
    <recommendedName>
        <fullName evidence="10">Polyhydroxybutyrate depolymerase</fullName>
    </recommendedName>
</protein>
<evidence type="ECO:0000313" key="9">
    <source>
        <dbReference type="Proteomes" id="UP001165136"/>
    </source>
</evidence>
<evidence type="ECO:0000256" key="2">
    <source>
        <dbReference type="ARBA" id="ARBA00022525"/>
    </source>
</evidence>
<evidence type="ECO:0000256" key="7">
    <source>
        <dbReference type="ARBA" id="ARBA00023326"/>
    </source>
</evidence>
<dbReference type="Proteomes" id="UP001165136">
    <property type="component" value="Unassembled WGS sequence"/>
</dbReference>
<comment type="subcellular location">
    <subcellularLocation>
        <location evidence="1">Secreted</location>
    </subcellularLocation>
</comment>
<evidence type="ECO:0008006" key="10">
    <source>
        <dbReference type="Google" id="ProtNLM"/>
    </source>
</evidence>
<name>A0A9W6R0Y9_9PSEU</name>
<reference evidence="8" key="1">
    <citation type="submission" date="2023-03" db="EMBL/GenBank/DDBJ databases">
        <title>Amycolatopsis taiwanensis NBRC 103393.</title>
        <authorList>
            <person name="Ichikawa N."/>
            <person name="Sato H."/>
            <person name="Tonouchi N."/>
        </authorList>
    </citation>
    <scope>NUCLEOTIDE SEQUENCE</scope>
    <source>
        <strain evidence="8">NBRC 103393</strain>
    </source>
</reference>
<dbReference type="RefSeq" id="WP_285486768.1">
    <property type="nucleotide sequence ID" value="NZ_BSTI01000004.1"/>
</dbReference>